<name>A0ABN1RLW7_9ACTN</name>
<dbReference type="SUPFAM" id="SSF47203">
    <property type="entry name" value="Acyl-CoA dehydrogenase C-terminal domain-like"/>
    <property type="match status" value="1"/>
</dbReference>
<evidence type="ECO:0000256" key="1">
    <source>
        <dbReference type="ARBA" id="ARBA00001974"/>
    </source>
</evidence>
<dbReference type="EMBL" id="BAAAHH010000023">
    <property type="protein sequence ID" value="GAA0959685.1"/>
    <property type="molecule type" value="Genomic_DNA"/>
</dbReference>
<dbReference type="PANTHER" id="PTHR43292:SF3">
    <property type="entry name" value="ACYL-COA DEHYDROGENASE FADE29"/>
    <property type="match status" value="1"/>
</dbReference>
<dbReference type="RefSeq" id="WP_344243360.1">
    <property type="nucleotide sequence ID" value="NZ_BAAAHH010000023.1"/>
</dbReference>
<dbReference type="InterPro" id="IPR052161">
    <property type="entry name" value="Mycobact_Acyl-CoA_DH"/>
</dbReference>
<dbReference type="InterPro" id="IPR046373">
    <property type="entry name" value="Acyl-CoA_Oxase/DH_mid-dom_sf"/>
</dbReference>
<sequence>MDFRDTPEEAAFREELRAWLAAHAPAGPPADPDERAAFLHGWHRALASAGYTGLAFPAEYGGRGLAPTYEAILNDELGAGGHPPPPAIGHITNAVRIFGTAAQKSRHLPVMLACTERWCQGFSEPEAGSDLAAVRTRATREGDAYTVVGHKIWTSEALWSHWCLLLCRTEPGREAHRGLSMLLVPLDTPGVECRPIVTASGTREFAEVFFDGARVPAAHLLGEPGQGWEIAMRLLGYERGPADIGWVARLSRMLTLLENDIRDGSVAAGPSAREAVARAWVSLRTLQLHVRRTLSARLDGSLPGPEGSVDKLLLTEADQLLNHVVMDVRGAAALVEEDAALDAYFWSRAQSVFGGTRQIQHDIVARRVLGLPDGRASR</sequence>
<comment type="cofactor">
    <cofactor evidence="1 6">
        <name>FAD</name>
        <dbReference type="ChEBI" id="CHEBI:57692"/>
    </cofactor>
</comment>
<evidence type="ECO:0000256" key="4">
    <source>
        <dbReference type="ARBA" id="ARBA00022827"/>
    </source>
</evidence>
<dbReference type="Pfam" id="PF02771">
    <property type="entry name" value="Acyl-CoA_dh_N"/>
    <property type="match status" value="1"/>
</dbReference>
<dbReference type="PANTHER" id="PTHR43292">
    <property type="entry name" value="ACYL-COA DEHYDROGENASE"/>
    <property type="match status" value="1"/>
</dbReference>
<evidence type="ECO:0000256" key="2">
    <source>
        <dbReference type="ARBA" id="ARBA00009347"/>
    </source>
</evidence>
<dbReference type="InterPro" id="IPR009075">
    <property type="entry name" value="AcylCo_DH/oxidase_C"/>
</dbReference>
<protein>
    <submittedName>
        <fullName evidence="10">Acyl-CoA dehydrogenase family protein</fullName>
    </submittedName>
</protein>
<dbReference type="InterPro" id="IPR036250">
    <property type="entry name" value="AcylCo_DH-like_C"/>
</dbReference>
<evidence type="ECO:0000256" key="5">
    <source>
        <dbReference type="ARBA" id="ARBA00023002"/>
    </source>
</evidence>
<keyword evidence="5 6" id="KW-0560">Oxidoreductase</keyword>
<dbReference type="Gene3D" id="1.20.140.10">
    <property type="entry name" value="Butyryl-CoA Dehydrogenase, subunit A, domain 3"/>
    <property type="match status" value="1"/>
</dbReference>
<evidence type="ECO:0000259" key="9">
    <source>
        <dbReference type="Pfam" id="PF02771"/>
    </source>
</evidence>
<dbReference type="InterPro" id="IPR037069">
    <property type="entry name" value="AcylCoA_DH/ox_N_sf"/>
</dbReference>
<dbReference type="InterPro" id="IPR013786">
    <property type="entry name" value="AcylCoA_DH/ox_N"/>
</dbReference>
<keyword evidence="11" id="KW-1185">Reference proteome</keyword>
<comment type="similarity">
    <text evidence="2 6">Belongs to the acyl-CoA dehydrogenase family.</text>
</comment>
<proteinExistence type="inferred from homology"/>
<keyword evidence="3 6" id="KW-0285">Flavoprotein</keyword>
<keyword evidence="4 6" id="KW-0274">FAD</keyword>
<dbReference type="Pfam" id="PF00441">
    <property type="entry name" value="Acyl-CoA_dh_1"/>
    <property type="match status" value="1"/>
</dbReference>
<evidence type="ECO:0000313" key="10">
    <source>
        <dbReference type="EMBL" id="GAA0959685.1"/>
    </source>
</evidence>
<dbReference type="Proteomes" id="UP001500665">
    <property type="component" value="Unassembled WGS sequence"/>
</dbReference>
<dbReference type="Pfam" id="PF02770">
    <property type="entry name" value="Acyl-CoA_dh_M"/>
    <property type="match status" value="1"/>
</dbReference>
<feature type="domain" description="Acyl-CoA dehydrogenase/oxidase C-terminal" evidence="7">
    <location>
        <begin position="225"/>
        <end position="369"/>
    </location>
</feature>
<dbReference type="Gene3D" id="1.10.540.10">
    <property type="entry name" value="Acyl-CoA dehydrogenase/oxidase, N-terminal domain"/>
    <property type="match status" value="1"/>
</dbReference>
<evidence type="ECO:0000256" key="3">
    <source>
        <dbReference type="ARBA" id="ARBA00022630"/>
    </source>
</evidence>
<evidence type="ECO:0000256" key="6">
    <source>
        <dbReference type="RuleBase" id="RU362125"/>
    </source>
</evidence>
<gene>
    <name evidence="10" type="ORF">GCM10009550_49800</name>
</gene>
<dbReference type="SUPFAM" id="SSF56645">
    <property type="entry name" value="Acyl-CoA dehydrogenase NM domain-like"/>
    <property type="match status" value="1"/>
</dbReference>
<feature type="domain" description="Acyl-CoA dehydrogenase/oxidase N-terminal" evidence="9">
    <location>
        <begin position="6"/>
        <end position="113"/>
    </location>
</feature>
<dbReference type="InterPro" id="IPR006091">
    <property type="entry name" value="Acyl-CoA_Oxase/DH_mid-dom"/>
</dbReference>
<accession>A0ABN1RLW7</accession>
<evidence type="ECO:0000259" key="8">
    <source>
        <dbReference type="Pfam" id="PF02770"/>
    </source>
</evidence>
<reference evidence="10 11" key="1">
    <citation type="journal article" date="2019" name="Int. J. Syst. Evol. Microbiol.">
        <title>The Global Catalogue of Microorganisms (GCM) 10K type strain sequencing project: providing services to taxonomists for standard genome sequencing and annotation.</title>
        <authorList>
            <consortium name="The Broad Institute Genomics Platform"/>
            <consortium name="The Broad Institute Genome Sequencing Center for Infectious Disease"/>
            <person name="Wu L."/>
            <person name="Ma J."/>
        </authorList>
    </citation>
    <scope>NUCLEOTIDE SEQUENCE [LARGE SCALE GENOMIC DNA]</scope>
    <source>
        <strain evidence="10 11">JCM 10696</strain>
    </source>
</reference>
<feature type="domain" description="Acyl-CoA oxidase/dehydrogenase middle" evidence="8">
    <location>
        <begin position="119"/>
        <end position="211"/>
    </location>
</feature>
<dbReference type="Gene3D" id="2.40.110.10">
    <property type="entry name" value="Butyryl-CoA Dehydrogenase, subunit A, domain 2"/>
    <property type="match status" value="1"/>
</dbReference>
<dbReference type="InterPro" id="IPR009100">
    <property type="entry name" value="AcylCoA_DH/oxidase_NM_dom_sf"/>
</dbReference>
<organism evidence="10 11">
    <name type="scientific">Actinocorallia libanotica</name>
    <dbReference type="NCBI Taxonomy" id="46162"/>
    <lineage>
        <taxon>Bacteria</taxon>
        <taxon>Bacillati</taxon>
        <taxon>Actinomycetota</taxon>
        <taxon>Actinomycetes</taxon>
        <taxon>Streptosporangiales</taxon>
        <taxon>Thermomonosporaceae</taxon>
        <taxon>Actinocorallia</taxon>
    </lineage>
</organism>
<evidence type="ECO:0000259" key="7">
    <source>
        <dbReference type="Pfam" id="PF00441"/>
    </source>
</evidence>
<evidence type="ECO:0000313" key="11">
    <source>
        <dbReference type="Proteomes" id="UP001500665"/>
    </source>
</evidence>
<comment type="caution">
    <text evidence="10">The sequence shown here is derived from an EMBL/GenBank/DDBJ whole genome shotgun (WGS) entry which is preliminary data.</text>
</comment>